<feature type="compositionally biased region" description="Low complexity" evidence="4">
    <location>
        <begin position="822"/>
        <end position="831"/>
    </location>
</feature>
<evidence type="ECO:0000313" key="5">
    <source>
        <dbReference type="EMBL" id="WAR02212.1"/>
    </source>
</evidence>
<dbReference type="SUPFAM" id="SSF48403">
    <property type="entry name" value="Ankyrin repeat"/>
    <property type="match status" value="1"/>
</dbReference>
<dbReference type="PANTHER" id="PTHR24198:SF165">
    <property type="entry name" value="ANKYRIN REPEAT-CONTAINING PROTEIN-RELATED"/>
    <property type="match status" value="1"/>
</dbReference>
<feature type="compositionally biased region" description="Polar residues" evidence="4">
    <location>
        <begin position="624"/>
        <end position="634"/>
    </location>
</feature>
<feature type="compositionally biased region" description="Basic residues" evidence="4">
    <location>
        <begin position="1141"/>
        <end position="1153"/>
    </location>
</feature>
<feature type="repeat" description="ANK" evidence="3">
    <location>
        <begin position="322"/>
        <end position="354"/>
    </location>
</feature>
<sequence length="1161" mass="128956">MNPMSPKIREAFRQLKTENQVSDLNRKNLKMSDWAPPGQRLLGPYEERIKYLMCSTDEIEIMNLATTSAPKVNDTPRSFSPQPIVSLSGSDHNRSHSSPWSGTSVGRMIRRICSMDCRPTANRWSRETAFLCPHSHLGTADVHGFRFKTQNIYYWKKDGGRYEGALICGRKFADFQKAAAFIHEFLLKLQEDSECAELRDSLNLALLHMQKYYRILQTRNQEKNLAMNLSLTARGLSPMTPFVDAPDKFQYKWINLDSARLKASMTVDESMHITVLPPIIQAAKEGNTDLINELVGSVHFQQMVALQTLLEAEANPNVTAHDGSTAIHQACHDSNSQSLSLLLQYGGDFTIPDTQGRAPIHWACTTPYTECLQDGLSPCMWACRLDHIEHFQLLCQAETFHVDDADGIERDLIGRTWMHWAVRRMEPLECLQTLLTSDTAAIKDDEGRTVLLTAAELGSLAACKIILDIGGRQCIHDRDAQGRNALHLASIGGHGDVVNYLLDQSADLTVVDKFNATPWDYAKNRQLHYCQLIIMSHQRQRLVSNPNSPLPNGLGLMMNGGLSGYFTRGDFDNSTDFDFASTRGSVDSMPVTPPHPPKRPRTSGMPVRRSRSLGSKDRDRLSAMFSQRSTISRESSNMTNMTSSTIGGDRRIVNSAAENQRPNERIEESVNTRRTASQDGYFNPARGNPREEVAMATDDNAPDEDVDGVSVGGMDVSDIEDDDHGPPLTSRGPPTRRSGQGPPHPRPSAPPMSQQPSHQPAPPRFAPRPPGGGQQSFAQPSYRKSGDYHNDELPGPTGDMQSRQPPIRASNPPPGTQRPQTNFFNNRNSPSPNMPDAFNNPSQSNRPRPAPRPPRMQPSPPKPQQRLTPSPPANRPVSGSRESLLSPPSGDQVHRPDSAGNKPPGMLEGKKILPPPMLMPLENAPRPNLNKDNSKPPKKKKKKRRDRFLAEHDIERELDVRSPPELPENLTPPRGFAAPLHPPPSATSRPPRAQSGIPSPKYSKGGPQKHEPQRYFEESMDEEKEDPIITSDKVPMVNGQAVALREGPARSARPGKRVQPMDTSDEYEMNGDVESVINEEDDIAPLIPPPQAFRGPSARPAQGRPLSQSVPQDNRNIVERSSSAKPPLPRGRQSVNSASMRYKHPSPPRRPSRRQNSNNET</sequence>
<feature type="compositionally biased region" description="Polar residues" evidence="4">
    <location>
        <begin position="1105"/>
        <end position="1124"/>
    </location>
</feature>
<feature type="compositionally biased region" description="Basic and acidic residues" evidence="4">
    <location>
        <begin position="661"/>
        <end position="671"/>
    </location>
</feature>
<dbReference type="PANTHER" id="PTHR24198">
    <property type="entry name" value="ANKYRIN REPEAT AND PROTEIN KINASE DOMAIN-CONTAINING PROTEIN"/>
    <property type="match status" value="1"/>
</dbReference>
<protein>
    <submittedName>
        <fullName evidence="5">ANR44-like protein</fullName>
    </submittedName>
</protein>
<feature type="compositionally biased region" description="Basic and acidic residues" evidence="4">
    <location>
        <begin position="947"/>
        <end position="962"/>
    </location>
</feature>
<keyword evidence="6" id="KW-1185">Reference proteome</keyword>
<dbReference type="EMBL" id="CP111015">
    <property type="protein sequence ID" value="WAR02212.1"/>
    <property type="molecule type" value="Genomic_DNA"/>
</dbReference>
<keyword evidence="1" id="KW-0677">Repeat</keyword>
<dbReference type="Proteomes" id="UP001164746">
    <property type="component" value="Chromosome 4"/>
</dbReference>
<feature type="repeat" description="ANK" evidence="3">
    <location>
        <begin position="481"/>
        <end position="513"/>
    </location>
</feature>
<evidence type="ECO:0000256" key="2">
    <source>
        <dbReference type="ARBA" id="ARBA00023043"/>
    </source>
</evidence>
<dbReference type="PROSITE" id="PS50297">
    <property type="entry name" value="ANK_REP_REGION"/>
    <property type="match status" value="2"/>
</dbReference>
<proteinExistence type="predicted"/>
<keyword evidence="2 3" id="KW-0040">ANK repeat</keyword>
<dbReference type="SMART" id="SM00248">
    <property type="entry name" value="ANK"/>
    <property type="match status" value="5"/>
</dbReference>
<evidence type="ECO:0000256" key="3">
    <source>
        <dbReference type="PROSITE-ProRule" id="PRU00023"/>
    </source>
</evidence>
<dbReference type="PROSITE" id="PS50088">
    <property type="entry name" value="ANK_REPEAT"/>
    <property type="match status" value="2"/>
</dbReference>
<accession>A0ABY7DWV6</accession>
<dbReference type="Pfam" id="PF12796">
    <property type="entry name" value="Ank_2"/>
    <property type="match status" value="2"/>
</dbReference>
<gene>
    <name evidence="5" type="ORF">MAR_008770</name>
</gene>
<feature type="compositionally biased region" description="Acidic residues" evidence="4">
    <location>
        <begin position="1063"/>
        <end position="1083"/>
    </location>
</feature>
<reference evidence="5" key="1">
    <citation type="submission" date="2022-11" db="EMBL/GenBank/DDBJ databases">
        <title>Centuries of genome instability and evolution in soft-shell clam transmissible cancer (bioRxiv).</title>
        <authorList>
            <person name="Hart S.F.M."/>
            <person name="Yonemitsu M.A."/>
            <person name="Giersch R.M."/>
            <person name="Beal B.F."/>
            <person name="Arriagada G."/>
            <person name="Davis B.W."/>
            <person name="Ostrander E.A."/>
            <person name="Goff S.P."/>
            <person name="Metzger M.J."/>
        </authorList>
    </citation>
    <scope>NUCLEOTIDE SEQUENCE</scope>
    <source>
        <strain evidence="5">MELC-2E11</strain>
        <tissue evidence="5">Siphon/mantle</tissue>
    </source>
</reference>
<evidence type="ECO:0000256" key="1">
    <source>
        <dbReference type="ARBA" id="ARBA00022737"/>
    </source>
</evidence>
<organism evidence="5 6">
    <name type="scientific">Mya arenaria</name>
    <name type="common">Soft-shell clam</name>
    <dbReference type="NCBI Taxonomy" id="6604"/>
    <lineage>
        <taxon>Eukaryota</taxon>
        <taxon>Metazoa</taxon>
        <taxon>Spiralia</taxon>
        <taxon>Lophotrochozoa</taxon>
        <taxon>Mollusca</taxon>
        <taxon>Bivalvia</taxon>
        <taxon>Autobranchia</taxon>
        <taxon>Heteroconchia</taxon>
        <taxon>Euheterodonta</taxon>
        <taxon>Imparidentia</taxon>
        <taxon>Neoheterodontei</taxon>
        <taxon>Myida</taxon>
        <taxon>Myoidea</taxon>
        <taxon>Myidae</taxon>
        <taxon>Mya</taxon>
    </lineage>
</organism>
<feature type="compositionally biased region" description="Basic residues" evidence="4">
    <location>
        <begin position="936"/>
        <end position="946"/>
    </location>
</feature>
<feature type="compositionally biased region" description="Basic and acidic residues" evidence="4">
    <location>
        <begin position="1008"/>
        <end position="1017"/>
    </location>
</feature>
<evidence type="ECO:0000313" key="6">
    <source>
        <dbReference type="Proteomes" id="UP001164746"/>
    </source>
</evidence>
<feature type="region of interest" description="Disordered" evidence="4">
    <location>
        <begin position="582"/>
        <end position="1161"/>
    </location>
</feature>
<evidence type="ECO:0000256" key="4">
    <source>
        <dbReference type="SAM" id="MobiDB-lite"/>
    </source>
</evidence>
<feature type="compositionally biased region" description="Low complexity" evidence="4">
    <location>
        <begin position="635"/>
        <end position="645"/>
    </location>
</feature>
<feature type="compositionally biased region" description="Pro residues" evidence="4">
    <location>
        <begin position="759"/>
        <end position="770"/>
    </location>
</feature>
<dbReference type="InterPro" id="IPR036770">
    <property type="entry name" value="Ankyrin_rpt-contain_sf"/>
</dbReference>
<name>A0ABY7DWV6_MYAAR</name>
<feature type="compositionally biased region" description="Pro residues" evidence="4">
    <location>
        <begin position="848"/>
        <end position="874"/>
    </location>
</feature>
<dbReference type="InterPro" id="IPR002110">
    <property type="entry name" value="Ankyrin_rpt"/>
</dbReference>
<dbReference type="Gene3D" id="1.25.40.20">
    <property type="entry name" value="Ankyrin repeat-containing domain"/>
    <property type="match status" value="2"/>
</dbReference>